<reference evidence="1" key="3">
    <citation type="submission" date="2021-05" db="UniProtKB">
        <authorList>
            <consortium name="EnsemblPlants"/>
        </authorList>
    </citation>
    <scope>IDENTIFICATION</scope>
    <source>
        <strain evidence="1">cv. B73</strain>
    </source>
</reference>
<dbReference type="AlphaFoldDB" id="A0A804M919"/>
<protein>
    <submittedName>
        <fullName evidence="1">Uncharacterized protein</fullName>
    </submittedName>
</protein>
<name>A0A804M919_MAIZE</name>
<reference evidence="2" key="1">
    <citation type="submission" date="2015-12" db="EMBL/GenBank/DDBJ databases">
        <title>Update maize B73 reference genome by single molecule sequencing technologies.</title>
        <authorList>
            <consortium name="Maize Genome Sequencing Project"/>
            <person name="Ware D."/>
        </authorList>
    </citation>
    <scope>NUCLEOTIDE SEQUENCE [LARGE SCALE GENOMIC DNA]</scope>
    <source>
        <strain evidence="2">cv. B73</strain>
    </source>
</reference>
<evidence type="ECO:0000313" key="1">
    <source>
        <dbReference type="EnsemblPlants" id="Zm00001eb067790_P001"/>
    </source>
</evidence>
<proteinExistence type="predicted"/>
<organism evidence="1 2">
    <name type="scientific">Zea mays</name>
    <name type="common">Maize</name>
    <dbReference type="NCBI Taxonomy" id="4577"/>
    <lineage>
        <taxon>Eukaryota</taxon>
        <taxon>Viridiplantae</taxon>
        <taxon>Streptophyta</taxon>
        <taxon>Embryophyta</taxon>
        <taxon>Tracheophyta</taxon>
        <taxon>Spermatophyta</taxon>
        <taxon>Magnoliopsida</taxon>
        <taxon>Liliopsida</taxon>
        <taxon>Poales</taxon>
        <taxon>Poaceae</taxon>
        <taxon>PACMAD clade</taxon>
        <taxon>Panicoideae</taxon>
        <taxon>Andropogonodae</taxon>
        <taxon>Andropogoneae</taxon>
        <taxon>Tripsacinae</taxon>
        <taxon>Zea</taxon>
    </lineage>
</organism>
<accession>A0A804M919</accession>
<dbReference type="Proteomes" id="UP000007305">
    <property type="component" value="Chromosome 2"/>
</dbReference>
<dbReference type="Gramene" id="Zm00001eb067790_T001">
    <property type="protein sequence ID" value="Zm00001eb067790_P001"/>
    <property type="gene ID" value="Zm00001eb067790"/>
</dbReference>
<dbReference type="InParanoid" id="A0A804M919"/>
<dbReference type="EnsemblPlants" id="Zm00001eb067790_T001">
    <property type="protein sequence ID" value="Zm00001eb067790_P001"/>
    <property type="gene ID" value="Zm00001eb067790"/>
</dbReference>
<evidence type="ECO:0000313" key="2">
    <source>
        <dbReference type="Proteomes" id="UP000007305"/>
    </source>
</evidence>
<reference evidence="1" key="2">
    <citation type="submission" date="2019-07" db="EMBL/GenBank/DDBJ databases">
        <authorList>
            <person name="Seetharam A."/>
            <person name="Woodhouse M."/>
            <person name="Cannon E."/>
        </authorList>
    </citation>
    <scope>NUCLEOTIDE SEQUENCE [LARGE SCALE GENOMIC DNA]</scope>
    <source>
        <strain evidence="1">cv. B73</strain>
    </source>
</reference>
<sequence length="137" mass="14946">MSASLFPVKVGFCVCEAAWATGRLGAATWRALPLTDCSDASSPSEAEMSCRRSCSILIPRGSKIFYTSSRTGAAAVDNSSAAELAAATNACLCCCRSSLSRLNYVSYLSWNKKQQKRISQWIFQYLKRDAKTSKTHI</sequence>
<keyword evidence="2" id="KW-1185">Reference proteome</keyword>